<feature type="transmembrane region" description="Helical" evidence="1">
    <location>
        <begin position="466"/>
        <end position="485"/>
    </location>
</feature>
<dbReference type="PANTHER" id="PTHR10790">
    <property type="entry name" value="TPR-DOMAIN CONTAINING PROTEIN"/>
    <property type="match status" value="1"/>
</dbReference>
<reference evidence="2 3" key="1">
    <citation type="submission" date="2018-03" db="EMBL/GenBank/DDBJ databases">
        <title>Aquarubrobacter algicola gen. nov., sp. nov., a novel actinobacterium isolated from shallow eutrophic lake during the end of cyanobacterial harmful algal blooms.</title>
        <authorList>
            <person name="Chun S.J."/>
        </authorList>
    </citation>
    <scope>NUCLEOTIDE SEQUENCE [LARGE SCALE GENOMIC DNA]</scope>
    <source>
        <strain evidence="2 3">Seoho-28</strain>
    </source>
</reference>
<feature type="transmembrane region" description="Helical" evidence="1">
    <location>
        <begin position="94"/>
        <end position="117"/>
    </location>
</feature>
<organism evidence="2 3">
    <name type="scientific">Paraconexibacter algicola</name>
    <dbReference type="NCBI Taxonomy" id="2133960"/>
    <lineage>
        <taxon>Bacteria</taxon>
        <taxon>Bacillati</taxon>
        <taxon>Actinomycetota</taxon>
        <taxon>Thermoleophilia</taxon>
        <taxon>Solirubrobacterales</taxon>
        <taxon>Paraconexibacteraceae</taxon>
        <taxon>Paraconexibacter</taxon>
    </lineage>
</organism>
<dbReference type="EMBL" id="PYYB01000001">
    <property type="protein sequence ID" value="PTL59845.1"/>
    <property type="molecule type" value="Genomic_DNA"/>
</dbReference>
<feature type="transmembrane region" description="Helical" evidence="1">
    <location>
        <begin position="531"/>
        <end position="552"/>
    </location>
</feature>
<protein>
    <recommendedName>
        <fullName evidence="4">YYY domain-containing protein</fullName>
    </recommendedName>
</protein>
<feature type="transmembrane region" description="Helical" evidence="1">
    <location>
        <begin position="395"/>
        <end position="414"/>
    </location>
</feature>
<comment type="caution">
    <text evidence="2">The sequence shown here is derived from an EMBL/GenBank/DDBJ whole genome shotgun (WGS) entry which is preliminary data.</text>
</comment>
<dbReference type="AlphaFoldDB" id="A0A2T4UKV9"/>
<gene>
    <name evidence="2" type="ORF">C7Y72_09370</name>
</gene>
<feature type="transmembrane region" description="Helical" evidence="1">
    <location>
        <begin position="506"/>
        <end position="525"/>
    </location>
</feature>
<evidence type="ECO:0000256" key="1">
    <source>
        <dbReference type="SAM" id="Phobius"/>
    </source>
</evidence>
<feature type="transmembrane region" description="Helical" evidence="1">
    <location>
        <begin position="64"/>
        <end position="82"/>
    </location>
</feature>
<feature type="transmembrane region" description="Helical" evidence="1">
    <location>
        <begin position="351"/>
        <end position="375"/>
    </location>
</feature>
<feature type="transmembrane region" description="Helical" evidence="1">
    <location>
        <begin position="155"/>
        <end position="172"/>
    </location>
</feature>
<feature type="transmembrane region" description="Helical" evidence="1">
    <location>
        <begin position="268"/>
        <end position="290"/>
    </location>
</feature>
<keyword evidence="1" id="KW-1133">Transmembrane helix</keyword>
<keyword evidence="3" id="KW-1185">Reference proteome</keyword>
<keyword evidence="1" id="KW-0472">Membrane</keyword>
<dbReference type="Pfam" id="PF10060">
    <property type="entry name" value="DUF2298"/>
    <property type="match status" value="1"/>
</dbReference>
<name>A0A2T4UKV9_9ACTN</name>
<dbReference type="RefSeq" id="WP_107568489.1">
    <property type="nucleotide sequence ID" value="NZ_PYYB01000001.1"/>
</dbReference>
<feature type="transmembrane region" description="Helical" evidence="1">
    <location>
        <begin position="36"/>
        <end position="57"/>
    </location>
</feature>
<sequence>MADALAVLALAGALGLAGLPPARVLLAGLPGGGAGVARPLALLLAGFAVWLLVSLGIGAVTAPWVWLGILAVAALGLGVHRATPRREPDPTARALVIGAEVAFVAFFVLGCLLAAFAPDVLGTEKPSDMMLLHATMGTDRLPPTDLWLAGQEVNYYYFGSYLIGFVGTALGIEPDRVYNLGIGLTFGLSASAVFGVAGGLAARVRPRRAVLAGTVATGFTVLASNLEGLRIVLDHDGPLRALSWFDASRVTPGGIDDFPFFATMLGDLHAHLLAIPFVLLGAALAAHAWLRGPWAGPPAVAAARAALTGLTVGALYAMHSWNVPGAVGLLIAAGAGWWWRRPPQARDARSAMLVVAWMAAVAVAAVVLLAPFLLAFEPGTDGTGAVDDRQDLWHLLGRLGLTQGVLLAVALLALATRAWRAAAVAVGVALLLGLLGASVAGPVLLLGLAGVALAVAARGRDAPTGFAFVLVGAALVSLLLPEVVYVRDAFDGGPFERQNTIFKFTFSAWVLLGAGSGALLAAVWSDAGRTARTALAGAVLVAAVASAVFVVAGPYARTGGFAEPAQLGGMRWLERSAPGDVAAIRWLRDRTARDAVVLEAAGPDYTTAGRIAMFSGRATVIAWAGHHLVWNQDIGRRETEVATVYAGTDPAAARAVLRRYGVDYVVVGALERTTYPGPGLRAVAQLGTRAFAAPDGTVVYRVR</sequence>
<feature type="transmembrane region" description="Helical" evidence="1">
    <location>
        <begin position="209"/>
        <end position="226"/>
    </location>
</feature>
<dbReference type="OrthoDB" id="5240958at2"/>
<evidence type="ECO:0000313" key="2">
    <source>
        <dbReference type="EMBL" id="PTL59845.1"/>
    </source>
</evidence>
<evidence type="ECO:0000313" key="3">
    <source>
        <dbReference type="Proteomes" id="UP000240739"/>
    </source>
</evidence>
<dbReference type="InterPro" id="IPR018746">
    <property type="entry name" value="DUF2298"/>
</dbReference>
<evidence type="ECO:0008006" key="4">
    <source>
        <dbReference type="Google" id="ProtNLM"/>
    </source>
</evidence>
<accession>A0A2T4UKV9</accession>
<feature type="transmembrane region" description="Helical" evidence="1">
    <location>
        <begin position="421"/>
        <end position="454"/>
    </location>
</feature>
<feature type="transmembrane region" description="Helical" evidence="1">
    <location>
        <begin position="178"/>
        <end position="202"/>
    </location>
</feature>
<keyword evidence="1" id="KW-0812">Transmembrane</keyword>
<proteinExistence type="predicted"/>
<dbReference type="NCBIfam" id="TIGR03662">
    <property type="entry name" value="Chlor_Arch_YYY"/>
    <property type="match status" value="1"/>
</dbReference>
<dbReference type="Proteomes" id="UP000240739">
    <property type="component" value="Unassembled WGS sequence"/>
</dbReference>
<dbReference type="PANTHER" id="PTHR10790:SF51">
    <property type="entry name" value="TETRATRICOPEPTIDE REPEAT PROTEIN"/>
    <property type="match status" value="1"/>
</dbReference>
<feature type="transmembrane region" description="Helical" evidence="1">
    <location>
        <begin position="323"/>
        <end position="339"/>
    </location>
</feature>